<reference evidence="1" key="1">
    <citation type="journal article" date="2021" name="Proc. Natl. Acad. Sci. U.S.A.">
        <title>A Catalog of Tens of Thousands of Viruses from Human Metagenomes Reveals Hidden Associations with Chronic Diseases.</title>
        <authorList>
            <person name="Tisza M.J."/>
            <person name="Buck C.B."/>
        </authorList>
    </citation>
    <scope>NUCLEOTIDE SEQUENCE</scope>
    <source>
        <strain evidence="1">CteLh2</strain>
    </source>
</reference>
<sequence>MKYKVKDKEIDIVFDGQYYVGTYDCIEIKRLYKIDVIDWFNKRFSK</sequence>
<accession>A0A8S5U5V5</accession>
<organism evidence="1">
    <name type="scientific">Siphoviridae sp. cteLh2</name>
    <dbReference type="NCBI Taxonomy" id="2825590"/>
    <lineage>
        <taxon>Viruses</taxon>
        <taxon>Duplodnaviria</taxon>
        <taxon>Heunggongvirae</taxon>
        <taxon>Uroviricota</taxon>
        <taxon>Caudoviricetes</taxon>
    </lineage>
</organism>
<evidence type="ECO:0000313" key="1">
    <source>
        <dbReference type="EMBL" id="DAF89839.1"/>
    </source>
</evidence>
<name>A0A8S5U5V5_9CAUD</name>
<dbReference type="EMBL" id="BK016017">
    <property type="protein sequence ID" value="DAF89839.1"/>
    <property type="molecule type" value="Genomic_DNA"/>
</dbReference>
<proteinExistence type="predicted"/>
<protein>
    <submittedName>
        <fullName evidence="1">Uncharacterized protein</fullName>
    </submittedName>
</protein>